<organism evidence="1 2">
    <name type="scientific">Methylibium petroleiphilum (strain ATCC BAA-1232 / LMG 22953 / PM1)</name>
    <dbReference type="NCBI Taxonomy" id="420662"/>
    <lineage>
        <taxon>Bacteria</taxon>
        <taxon>Pseudomonadati</taxon>
        <taxon>Pseudomonadota</taxon>
        <taxon>Betaproteobacteria</taxon>
        <taxon>Burkholderiales</taxon>
        <taxon>Sphaerotilaceae</taxon>
        <taxon>Methylibium</taxon>
    </lineage>
</organism>
<dbReference type="HOGENOM" id="CLU_070054_0_0_4"/>
<dbReference type="AlphaFoldDB" id="A2SN98"/>
<dbReference type="EMBL" id="CP000556">
    <property type="protein sequence ID" value="ABM97037.1"/>
    <property type="molecule type" value="Genomic_DNA"/>
</dbReference>
<reference evidence="1 2" key="1">
    <citation type="journal article" date="2007" name="J. Bacteriol.">
        <title>Whole-genome analysis of the methyl tert-butyl ether-degrading beta-proteobacterium Methylibium petroleiphilum PM1.</title>
        <authorList>
            <person name="Kane S.R."/>
            <person name="Chakicherla A.Y."/>
            <person name="Chain P.S.G."/>
            <person name="Schmidt R."/>
            <person name="Shin M.W."/>
            <person name="Legler T.C."/>
            <person name="Scow K.M."/>
            <person name="Larimer F.W."/>
            <person name="Lucas S.M."/>
            <person name="Richardson P.M."/>
            <person name="Hristova K.R."/>
        </authorList>
    </citation>
    <scope>NUCLEOTIDE SEQUENCE [LARGE SCALE GENOMIC DNA]</scope>
    <source>
        <strain evidence="2">ATCC BAA-1232 / LMG 22953 / PM1</strain>
        <plasmid evidence="1 2">RPME01</plasmid>
    </source>
</reference>
<protein>
    <submittedName>
        <fullName evidence="1">Uncharacterized protein</fullName>
    </submittedName>
</protein>
<evidence type="ECO:0000313" key="2">
    <source>
        <dbReference type="Proteomes" id="UP000000366"/>
    </source>
</evidence>
<dbReference type="RefSeq" id="WP_011831625.1">
    <property type="nucleotide sequence ID" value="NC_008826.1"/>
</dbReference>
<proteinExistence type="predicted"/>
<geneLocation type="plasmid" evidence="1 2">
    <name>RPME01</name>
</geneLocation>
<sequence>MLTKEDAKSWLKTVVSAHVPSNATSYRFKIYTEQASENATLGIQVDLSPQEGKVVELTEDWCLVKTARTEFFVSARHLLASVPEVGSTVKITPYARRQFDGRRLDEPDTTVRDGIVSQAFHIGRTSSELPIDKASLRCEHLVEMIRQVEEMKSPDGVRRLSQVLIDAGALTGPVAYKDPVEEDIIAMPPTLQFRVASKKFSGQLNIVYDRAGDVYRVQLVDPNTAAVVKEVDFVCFSNLAETVFDLVDDGSWKIAQVEILKPAPKRRAKKADSDELQQAA</sequence>
<keyword evidence="1" id="KW-0614">Plasmid</keyword>
<evidence type="ECO:0000313" key="1">
    <source>
        <dbReference type="EMBL" id="ABM97037.1"/>
    </source>
</evidence>
<dbReference type="eggNOG" id="COG4860">
    <property type="taxonomic scope" value="Bacteria"/>
</dbReference>
<dbReference type="Proteomes" id="UP000000366">
    <property type="component" value="Plasmid RPME01"/>
</dbReference>
<name>A2SN98_METPP</name>
<accession>A2SN98</accession>
<dbReference type="KEGG" id="mpt:Mpe_B0262"/>
<gene>
    <name evidence="1" type="ordered locus">Mpe_B0262</name>
</gene>
<keyword evidence="2" id="KW-1185">Reference proteome</keyword>